<dbReference type="Pfam" id="PF25597">
    <property type="entry name" value="SH3_retrovirus"/>
    <property type="match status" value="1"/>
</dbReference>
<feature type="compositionally biased region" description="Low complexity" evidence="1">
    <location>
        <begin position="83"/>
        <end position="100"/>
    </location>
</feature>
<reference evidence="4" key="1">
    <citation type="journal article" date="2017" name="Gigascience">
        <title>The genome draft of coconut (Cocos nucifera).</title>
        <authorList>
            <person name="Xiao Y."/>
            <person name="Xu P."/>
            <person name="Fan H."/>
            <person name="Baudouin L."/>
            <person name="Xia W."/>
            <person name="Bocs S."/>
            <person name="Xu J."/>
            <person name="Li Q."/>
            <person name="Guo A."/>
            <person name="Zhou L."/>
            <person name="Li J."/>
            <person name="Wu Y."/>
            <person name="Ma Z."/>
            <person name="Armero A."/>
            <person name="Issali A.E."/>
            <person name="Liu N."/>
            <person name="Peng M."/>
            <person name="Yang Y."/>
        </authorList>
    </citation>
    <scope>NUCLEOTIDE SEQUENCE</scope>
    <source>
        <tissue evidence="4">Spear leaf of Hainan Tall coconut</tissue>
    </source>
</reference>
<proteinExistence type="predicted"/>
<feature type="chain" id="PRO_5035468104" description="Retroviral polymerase SH3-like domain-containing protein" evidence="2">
    <location>
        <begin position="20"/>
        <end position="197"/>
    </location>
</feature>
<evidence type="ECO:0000256" key="1">
    <source>
        <dbReference type="SAM" id="MobiDB-lite"/>
    </source>
</evidence>
<organism evidence="4 5">
    <name type="scientific">Cocos nucifera</name>
    <name type="common">Coconut palm</name>
    <dbReference type="NCBI Taxonomy" id="13894"/>
    <lineage>
        <taxon>Eukaryota</taxon>
        <taxon>Viridiplantae</taxon>
        <taxon>Streptophyta</taxon>
        <taxon>Embryophyta</taxon>
        <taxon>Tracheophyta</taxon>
        <taxon>Spermatophyta</taxon>
        <taxon>Magnoliopsida</taxon>
        <taxon>Liliopsida</taxon>
        <taxon>Arecaceae</taxon>
        <taxon>Arecoideae</taxon>
        <taxon>Cocoseae</taxon>
        <taxon>Attaleinae</taxon>
        <taxon>Cocos</taxon>
    </lineage>
</organism>
<name>A0A8K0IN76_COCNU</name>
<sequence length="197" mass="22619">MYMIIIFLLANWIGSLLDAFFFGYDDARKGWRCINPDTMRVYTSRHVIFDESSSWSALDKKSTTSMIIPDDSDPVDAEDDVQDYSQLSSSPQQTSSFSFLHQTPATSSSQKSPWNSGVHNSTSSNQRQITTKDAGVRLFSEEPEAPSERNKRNKKLVERYGDWDYSSFAYYLLLLLLISRNLSHLMKQRMLLFGKMP</sequence>
<dbReference type="InterPro" id="IPR057670">
    <property type="entry name" value="SH3_retrovirus"/>
</dbReference>
<feature type="compositionally biased region" description="Acidic residues" evidence="1">
    <location>
        <begin position="70"/>
        <end position="82"/>
    </location>
</feature>
<evidence type="ECO:0000256" key="2">
    <source>
        <dbReference type="SAM" id="SignalP"/>
    </source>
</evidence>
<dbReference type="AlphaFoldDB" id="A0A8K0IN76"/>
<comment type="caution">
    <text evidence="4">The sequence shown here is derived from an EMBL/GenBank/DDBJ whole genome shotgun (WGS) entry which is preliminary data.</text>
</comment>
<dbReference type="Proteomes" id="UP000797356">
    <property type="component" value="Chromosome 10"/>
</dbReference>
<keyword evidence="2" id="KW-0732">Signal</keyword>
<dbReference type="EMBL" id="CM017881">
    <property type="protein sequence ID" value="KAG1362208.1"/>
    <property type="molecule type" value="Genomic_DNA"/>
</dbReference>
<feature type="domain" description="Retroviral polymerase SH3-like" evidence="3">
    <location>
        <begin position="20"/>
        <end position="60"/>
    </location>
</feature>
<keyword evidence="5" id="KW-1185">Reference proteome</keyword>
<evidence type="ECO:0000259" key="3">
    <source>
        <dbReference type="Pfam" id="PF25597"/>
    </source>
</evidence>
<dbReference type="OrthoDB" id="1938465at2759"/>
<evidence type="ECO:0000313" key="5">
    <source>
        <dbReference type="Proteomes" id="UP000797356"/>
    </source>
</evidence>
<feature type="region of interest" description="Disordered" evidence="1">
    <location>
        <begin position="65"/>
        <end position="131"/>
    </location>
</feature>
<protein>
    <recommendedName>
        <fullName evidence="3">Retroviral polymerase SH3-like domain-containing protein</fullName>
    </recommendedName>
</protein>
<feature type="signal peptide" evidence="2">
    <location>
        <begin position="1"/>
        <end position="19"/>
    </location>
</feature>
<evidence type="ECO:0000313" key="4">
    <source>
        <dbReference type="EMBL" id="KAG1362208.1"/>
    </source>
</evidence>
<accession>A0A8K0IN76</accession>
<feature type="compositionally biased region" description="Polar residues" evidence="1">
    <location>
        <begin position="101"/>
        <end position="131"/>
    </location>
</feature>
<reference evidence="4" key="2">
    <citation type="submission" date="2019-07" db="EMBL/GenBank/DDBJ databases">
        <authorList>
            <person name="Yang Y."/>
            <person name="Bocs S."/>
            <person name="Baudouin L."/>
        </authorList>
    </citation>
    <scope>NUCLEOTIDE SEQUENCE</scope>
    <source>
        <tissue evidence="4">Spear leaf of Hainan Tall coconut</tissue>
    </source>
</reference>
<gene>
    <name evidence="4" type="ORF">COCNU_10G004270</name>
</gene>